<organism evidence="1 2">
    <name type="scientific">bacterium (Candidatus Blackallbacteria) CG17_big_fil_post_rev_8_21_14_2_50_48_46</name>
    <dbReference type="NCBI Taxonomy" id="2014261"/>
    <lineage>
        <taxon>Bacteria</taxon>
        <taxon>Candidatus Blackallbacteria</taxon>
    </lineage>
</organism>
<name>A0A2M7G7D4_9BACT</name>
<accession>A0A2M7G7D4</accession>
<gene>
    <name evidence="1" type="ORF">COW36_06800</name>
</gene>
<dbReference type="Proteomes" id="UP000231019">
    <property type="component" value="Unassembled WGS sequence"/>
</dbReference>
<dbReference type="AlphaFoldDB" id="A0A2M7G7D4"/>
<sequence length="271" mass="28432">MQTQVLQSNYKYTAGQCYKRSPLNDDLMPLENMGFGLGVVRSQVSSNSCRLPNMNSFVITISADMVAADVLTGVLKFISPDGTTSTVTINETYATNHLTTVTQVKNDLEAISGVTCTLSGSNRVLTIVAAADKRIQVATAIGMTNGGAGTAVITSQVKGTTDTIRGVTSRDPNAASALDHTYTEPYHKAKHKLVGVTFQGDPAVPVAGTPAAGGSVYCLLEDYTDTGSVLNPRGSFRTNTDSAAAPVVLVSDTEFADEKDNGLAPLSMNKV</sequence>
<dbReference type="EMBL" id="PFFQ01000017">
    <property type="protein sequence ID" value="PIW17976.1"/>
    <property type="molecule type" value="Genomic_DNA"/>
</dbReference>
<evidence type="ECO:0000313" key="1">
    <source>
        <dbReference type="EMBL" id="PIW17976.1"/>
    </source>
</evidence>
<reference evidence="1 2" key="1">
    <citation type="submission" date="2017-09" db="EMBL/GenBank/DDBJ databases">
        <title>Depth-based differentiation of microbial function through sediment-hosted aquifers and enrichment of novel symbionts in the deep terrestrial subsurface.</title>
        <authorList>
            <person name="Probst A.J."/>
            <person name="Ladd B."/>
            <person name="Jarett J.K."/>
            <person name="Geller-Mcgrath D.E."/>
            <person name="Sieber C.M."/>
            <person name="Emerson J.B."/>
            <person name="Anantharaman K."/>
            <person name="Thomas B.C."/>
            <person name="Malmstrom R."/>
            <person name="Stieglmeier M."/>
            <person name="Klingl A."/>
            <person name="Woyke T."/>
            <person name="Ryan C.M."/>
            <person name="Banfield J.F."/>
        </authorList>
    </citation>
    <scope>NUCLEOTIDE SEQUENCE [LARGE SCALE GENOMIC DNA]</scope>
    <source>
        <strain evidence="1">CG17_big_fil_post_rev_8_21_14_2_50_48_46</strain>
    </source>
</reference>
<protein>
    <submittedName>
        <fullName evidence="1">Uncharacterized protein</fullName>
    </submittedName>
</protein>
<evidence type="ECO:0000313" key="2">
    <source>
        <dbReference type="Proteomes" id="UP000231019"/>
    </source>
</evidence>
<comment type="caution">
    <text evidence="1">The sequence shown here is derived from an EMBL/GenBank/DDBJ whole genome shotgun (WGS) entry which is preliminary data.</text>
</comment>
<proteinExistence type="predicted"/>